<evidence type="ECO:0000256" key="2">
    <source>
        <dbReference type="SAM" id="MobiDB-lite"/>
    </source>
</evidence>
<dbReference type="Pfam" id="PF00620">
    <property type="entry name" value="RhoGAP"/>
    <property type="match status" value="1"/>
</dbReference>
<dbReference type="SMART" id="SM00324">
    <property type="entry name" value="RhoGAP"/>
    <property type="match status" value="1"/>
</dbReference>
<keyword evidence="1" id="KW-0343">GTPase activation</keyword>
<protein>
    <recommendedName>
        <fullName evidence="3">Rho-GAP domain-containing protein</fullName>
    </recommendedName>
</protein>
<keyword evidence="5" id="KW-1185">Reference proteome</keyword>
<dbReference type="GO" id="GO:0005096">
    <property type="term" value="F:GTPase activator activity"/>
    <property type="evidence" value="ECO:0007669"/>
    <property type="project" value="UniProtKB-KW"/>
</dbReference>
<evidence type="ECO:0000313" key="4">
    <source>
        <dbReference type="EMBL" id="KNC76050.1"/>
    </source>
</evidence>
<feature type="compositionally biased region" description="Basic and acidic residues" evidence="2">
    <location>
        <begin position="309"/>
        <end position="318"/>
    </location>
</feature>
<dbReference type="PROSITE" id="PS50238">
    <property type="entry name" value="RHOGAP"/>
    <property type="match status" value="1"/>
</dbReference>
<dbReference type="CDD" id="cd00159">
    <property type="entry name" value="RhoGAP"/>
    <property type="match status" value="1"/>
</dbReference>
<dbReference type="InterPro" id="IPR051025">
    <property type="entry name" value="RhoGAP"/>
</dbReference>
<sequence>MGKKDLPPTLLSMPLHEAGLISDPDVGLVPAPVQLTCDYLRKEGLESEGLFRKAGNSKRIDQLLSDISTYYLDREHSCVDNPERLMFDLLGQPLLSVHDVANALLRYLRNLPEPLLSNQYIPVICQSLEEYQLAVGENGGIFNLKEDAAEETLVDEKEEEALQLLLARMQYMITKMLPPANRATLNVVIDLCIALSNEQATNRMTPANIGVCIGMTVATPTVLQLIIQFNEIIIPKDESKKFAGAIGYQAIAGLDFTRTVESMPTFTLGSGSSATDQFCLGTLTFHGGMNSSYTMDKKERPSSWIGGGKQKDKDEKRVSTTAPRMGGTLEEKERK</sequence>
<evidence type="ECO:0000259" key="3">
    <source>
        <dbReference type="PROSITE" id="PS50238"/>
    </source>
</evidence>
<organism evidence="4 5">
    <name type="scientific">Sphaeroforma arctica JP610</name>
    <dbReference type="NCBI Taxonomy" id="667725"/>
    <lineage>
        <taxon>Eukaryota</taxon>
        <taxon>Ichthyosporea</taxon>
        <taxon>Ichthyophonida</taxon>
        <taxon>Sphaeroforma</taxon>
    </lineage>
</organism>
<feature type="region of interest" description="Disordered" evidence="2">
    <location>
        <begin position="291"/>
        <end position="335"/>
    </location>
</feature>
<reference evidence="4 5" key="1">
    <citation type="submission" date="2011-02" db="EMBL/GenBank/DDBJ databases">
        <title>The Genome Sequence of Sphaeroforma arctica JP610.</title>
        <authorList>
            <consortium name="The Broad Institute Genome Sequencing Platform"/>
            <person name="Russ C."/>
            <person name="Cuomo C."/>
            <person name="Young S.K."/>
            <person name="Zeng Q."/>
            <person name="Gargeya S."/>
            <person name="Alvarado L."/>
            <person name="Berlin A."/>
            <person name="Chapman S.B."/>
            <person name="Chen Z."/>
            <person name="Freedman E."/>
            <person name="Gellesch M."/>
            <person name="Goldberg J."/>
            <person name="Griggs A."/>
            <person name="Gujja S."/>
            <person name="Heilman E."/>
            <person name="Heiman D."/>
            <person name="Howarth C."/>
            <person name="Mehta T."/>
            <person name="Neiman D."/>
            <person name="Pearson M."/>
            <person name="Roberts A."/>
            <person name="Saif S."/>
            <person name="Shea T."/>
            <person name="Shenoy N."/>
            <person name="Sisk P."/>
            <person name="Stolte C."/>
            <person name="Sykes S."/>
            <person name="White J."/>
            <person name="Yandava C."/>
            <person name="Burger G."/>
            <person name="Gray M.W."/>
            <person name="Holland P.W.H."/>
            <person name="King N."/>
            <person name="Lang F.B.F."/>
            <person name="Roger A.J."/>
            <person name="Ruiz-Trillo I."/>
            <person name="Haas B."/>
            <person name="Nusbaum C."/>
            <person name="Birren B."/>
        </authorList>
    </citation>
    <scope>NUCLEOTIDE SEQUENCE [LARGE SCALE GENOMIC DNA]</scope>
    <source>
        <strain evidence="4 5">JP610</strain>
    </source>
</reference>
<feature type="non-terminal residue" evidence="4">
    <location>
        <position position="335"/>
    </location>
</feature>
<dbReference type="GO" id="GO:0007165">
    <property type="term" value="P:signal transduction"/>
    <property type="evidence" value="ECO:0007669"/>
    <property type="project" value="InterPro"/>
</dbReference>
<dbReference type="Proteomes" id="UP000054560">
    <property type="component" value="Unassembled WGS sequence"/>
</dbReference>
<dbReference type="InterPro" id="IPR000198">
    <property type="entry name" value="RhoGAP_dom"/>
</dbReference>
<name>A0A0L0FH18_9EUKA</name>
<dbReference type="PANTHER" id="PTHR15228">
    <property type="entry name" value="SPERMATHECAL PHYSIOLOGY VARIANT"/>
    <property type="match status" value="1"/>
</dbReference>
<accession>A0A0L0FH18</accession>
<feature type="domain" description="Rho-GAP" evidence="3">
    <location>
        <begin position="13"/>
        <end position="243"/>
    </location>
</feature>
<dbReference type="PANTHER" id="PTHR15228:SF25">
    <property type="entry name" value="F-BAR DOMAIN-CONTAINING PROTEIN"/>
    <property type="match status" value="1"/>
</dbReference>
<dbReference type="GeneID" id="25911940"/>
<evidence type="ECO:0000256" key="1">
    <source>
        <dbReference type="ARBA" id="ARBA00022468"/>
    </source>
</evidence>
<dbReference type="AlphaFoldDB" id="A0A0L0FH18"/>
<dbReference type="RefSeq" id="XP_014149952.1">
    <property type="nucleotide sequence ID" value="XM_014294477.1"/>
</dbReference>
<dbReference type="eggNOG" id="KOG2200">
    <property type="taxonomic scope" value="Eukaryota"/>
</dbReference>
<dbReference type="STRING" id="667725.A0A0L0FH18"/>
<dbReference type="SUPFAM" id="SSF48350">
    <property type="entry name" value="GTPase activation domain, GAP"/>
    <property type="match status" value="1"/>
</dbReference>
<proteinExistence type="predicted"/>
<dbReference type="OrthoDB" id="3196451at2759"/>
<dbReference type="EMBL" id="KQ243283">
    <property type="protein sequence ID" value="KNC76050.1"/>
    <property type="molecule type" value="Genomic_DNA"/>
</dbReference>
<dbReference type="InterPro" id="IPR008936">
    <property type="entry name" value="Rho_GTPase_activation_prot"/>
</dbReference>
<dbReference type="Gene3D" id="1.10.555.10">
    <property type="entry name" value="Rho GTPase activation protein"/>
    <property type="match status" value="1"/>
</dbReference>
<evidence type="ECO:0000313" key="5">
    <source>
        <dbReference type="Proteomes" id="UP000054560"/>
    </source>
</evidence>
<gene>
    <name evidence="4" type="ORF">SARC_11436</name>
</gene>